<dbReference type="Proteomes" id="UP000321039">
    <property type="component" value="Unassembled WGS sequence"/>
</dbReference>
<feature type="chain" id="PRO_5022774575" evidence="1">
    <location>
        <begin position="21"/>
        <end position="187"/>
    </location>
</feature>
<keyword evidence="3" id="KW-1185">Reference proteome</keyword>
<evidence type="ECO:0000256" key="1">
    <source>
        <dbReference type="SAM" id="SignalP"/>
    </source>
</evidence>
<reference evidence="2 3" key="1">
    <citation type="submission" date="2019-08" db="EMBL/GenBank/DDBJ databases">
        <title>Parahaliea maris sp. nov., isolated from the surface seawater.</title>
        <authorList>
            <person name="Liu Y."/>
        </authorList>
    </citation>
    <scope>NUCLEOTIDE SEQUENCE [LARGE SCALE GENOMIC DNA]</scope>
    <source>
        <strain evidence="2 3">HSLHS9</strain>
    </source>
</reference>
<proteinExistence type="predicted"/>
<accession>A0A5C9A8M1</accession>
<dbReference type="AlphaFoldDB" id="A0A5C9A8M1"/>
<dbReference type="RefSeq" id="WP_148067482.1">
    <property type="nucleotide sequence ID" value="NZ_VRZA01000002.1"/>
</dbReference>
<dbReference type="EMBL" id="VRZA01000002">
    <property type="protein sequence ID" value="TXS95571.1"/>
    <property type="molecule type" value="Genomic_DNA"/>
</dbReference>
<evidence type="ECO:0000313" key="3">
    <source>
        <dbReference type="Proteomes" id="UP000321039"/>
    </source>
</evidence>
<keyword evidence="1" id="KW-0732">Signal</keyword>
<evidence type="ECO:0000313" key="2">
    <source>
        <dbReference type="EMBL" id="TXS95571.1"/>
    </source>
</evidence>
<organism evidence="2 3">
    <name type="scientific">Parahaliea maris</name>
    <dbReference type="NCBI Taxonomy" id="2716870"/>
    <lineage>
        <taxon>Bacteria</taxon>
        <taxon>Pseudomonadati</taxon>
        <taxon>Pseudomonadota</taxon>
        <taxon>Gammaproteobacteria</taxon>
        <taxon>Cellvibrionales</taxon>
        <taxon>Halieaceae</taxon>
        <taxon>Parahaliea</taxon>
    </lineage>
</organism>
<protein>
    <submittedName>
        <fullName evidence="2">Uncharacterized protein</fullName>
    </submittedName>
</protein>
<feature type="signal peptide" evidence="1">
    <location>
        <begin position="1"/>
        <end position="20"/>
    </location>
</feature>
<comment type="caution">
    <text evidence="2">The sequence shown here is derived from an EMBL/GenBank/DDBJ whole genome shotgun (WGS) entry which is preliminary data.</text>
</comment>
<name>A0A5C9A8M1_9GAMM</name>
<gene>
    <name evidence="2" type="ORF">FV139_06730</name>
</gene>
<sequence length="187" mass="20203">MGAAALLMAATAVLAQASLASDQQQALEANRNTAEAFIDAFYSFDPAQLAPLLEHADESAGKILHYQGWAEGGNYKVLQRQACEAESAWKFHCAVTVQDDPVLALQTGFNVTDTFHLTFAGQAIASIETSSNDQPIYYEAREWVEQNMPEVMAGPCAESAATPAACARAMTEGYKAFYAIRQEKGEN</sequence>